<protein>
    <submittedName>
        <fullName evidence="2">Glyoxalase</fullName>
    </submittedName>
</protein>
<dbReference type="EMBL" id="JQGC01000031">
    <property type="protein sequence ID" value="KFL29104.1"/>
    <property type="molecule type" value="Genomic_DNA"/>
</dbReference>
<reference evidence="2 3" key="1">
    <citation type="submission" date="2014-08" db="EMBL/GenBank/DDBJ databases">
        <authorList>
            <person name="Hassan Y.I."/>
            <person name="Lepp D."/>
            <person name="Zhou T."/>
        </authorList>
    </citation>
    <scope>NUCLEOTIDE SEQUENCE [LARGE SCALE GENOMIC DNA]</scope>
    <source>
        <strain evidence="2 3">IFO13584</strain>
    </source>
</reference>
<dbReference type="PROSITE" id="PS51819">
    <property type="entry name" value="VOC"/>
    <property type="match status" value="1"/>
</dbReference>
<gene>
    <name evidence="2" type="ORF">JP75_23005</name>
</gene>
<dbReference type="Pfam" id="PF00903">
    <property type="entry name" value="Glyoxalase"/>
    <property type="match status" value="1"/>
</dbReference>
<dbReference type="PANTHER" id="PTHR43279:SF1">
    <property type="entry name" value="CATECHOL-2,3-DIOXYGENASE"/>
    <property type="match status" value="1"/>
</dbReference>
<dbReference type="SUPFAM" id="SSF54593">
    <property type="entry name" value="Glyoxalase/Bleomycin resistance protein/Dihydroxybiphenyl dioxygenase"/>
    <property type="match status" value="2"/>
</dbReference>
<sequence length="270" mass="28964">MSATAPMQIGLVTLNVRQVDTVSDYYRHLLGLEVIDRDGSTLRLGVGKTALLELRGGDFTQRNPRSAGLFHTAFLMPTRTDLAAWLRYVAKERIGVGGASDHLVSEAFYLNDPEGNGIEVYGDRPRTDWPNDNGLIQMASDPLDIDGLLNFDATSTWSGAPAGMIVGHMHLQVGDLSTAQPFYSGVLGTDITCHYPGATFYGAGGYHHQLATNVWSSRGAGPIDPKTTGLVGFELILDTAAQRDAITARAGTDTLTDPWGLALTLSTKEA</sequence>
<organism evidence="2 3">
    <name type="scientific">Devosia riboflavina</name>
    <dbReference type="NCBI Taxonomy" id="46914"/>
    <lineage>
        <taxon>Bacteria</taxon>
        <taxon>Pseudomonadati</taxon>
        <taxon>Pseudomonadota</taxon>
        <taxon>Alphaproteobacteria</taxon>
        <taxon>Hyphomicrobiales</taxon>
        <taxon>Devosiaceae</taxon>
        <taxon>Devosia</taxon>
    </lineage>
</organism>
<dbReference type="Proteomes" id="UP000028981">
    <property type="component" value="Unassembled WGS sequence"/>
</dbReference>
<dbReference type="InterPro" id="IPR037523">
    <property type="entry name" value="VOC_core"/>
</dbReference>
<proteinExistence type="predicted"/>
<dbReference type="InterPro" id="IPR004360">
    <property type="entry name" value="Glyas_Fos-R_dOase_dom"/>
</dbReference>
<dbReference type="RefSeq" id="WP_035087055.1">
    <property type="nucleotide sequence ID" value="NZ_JQGC01000031.1"/>
</dbReference>
<dbReference type="AlphaFoldDB" id="A0A087LWV1"/>
<name>A0A087LWV1_9HYPH</name>
<feature type="domain" description="VOC" evidence="1">
    <location>
        <begin position="8"/>
        <end position="123"/>
    </location>
</feature>
<dbReference type="PANTHER" id="PTHR43279">
    <property type="entry name" value="CATECHOL-2,3-DIOXYGENASE"/>
    <property type="match status" value="1"/>
</dbReference>
<evidence type="ECO:0000313" key="2">
    <source>
        <dbReference type="EMBL" id="KFL29104.1"/>
    </source>
</evidence>
<dbReference type="Gene3D" id="3.10.180.10">
    <property type="entry name" value="2,3-Dihydroxybiphenyl 1,2-Dioxygenase, domain 1"/>
    <property type="match status" value="2"/>
</dbReference>
<evidence type="ECO:0000259" key="1">
    <source>
        <dbReference type="PROSITE" id="PS51819"/>
    </source>
</evidence>
<keyword evidence="3" id="KW-1185">Reference proteome</keyword>
<evidence type="ECO:0000313" key="3">
    <source>
        <dbReference type="Proteomes" id="UP000028981"/>
    </source>
</evidence>
<comment type="caution">
    <text evidence="2">The sequence shown here is derived from an EMBL/GenBank/DDBJ whole genome shotgun (WGS) entry which is preliminary data.</text>
</comment>
<dbReference type="OrthoDB" id="9792626at2"/>
<dbReference type="STRING" id="46914.JP75_23005"/>
<accession>A0A087LWV1</accession>
<dbReference type="InterPro" id="IPR029068">
    <property type="entry name" value="Glyas_Bleomycin-R_OHBP_Dase"/>
</dbReference>